<organism evidence="2 3">
    <name type="scientific">Paxillus rubicundulus Ve08.2h10</name>
    <dbReference type="NCBI Taxonomy" id="930991"/>
    <lineage>
        <taxon>Eukaryota</taxon>
        <taxon>Fungi</taxon>
        <taxon>Dikarya</taxon>
        <taxon>Basidiomycota</taxon>
        <taxon>Agaricomycotina</taxon>
        <taxon>Agaricomycetes</taxon>
        <taxon>Agaricomycetidae</taxon>
        <taxon>Boletales</taxon>
        <taxon>Paxilineae</taxon>
        <taxon>Paxillaceae</taxon>
        <taxon>Paxillus</taxon>
    </lineage>
</organism>
<name>A0A0D0D9E3_9AGAM</name>
<dbReference type="AlphaFoldDB" id="A0A0D0D9E3"/>
<sequence length="149" mass="17135">MQSLVDDIIAPYLDKTKHQLGLPSTQKSLWQIDVWSVHRSEEFRTWMTKCHPMIILDYVPGGCTGQFQPCDVRVQRVFKHSLKRSYHADVVQQISAQINDGVEHIIIDKQLGVLRDHSVAWLWDAYTTVNKPALIKKVCEATDISDLIH</sequence>
<feature type="domain" description="DDE-1" evidence="1">
    <location>
        <begin position="7"/>
        <end position="130"/>
    </location>
</feature>
<protein>
    <recommendedName>
        <fullName evidence="1">DDE-1 domain-containing protein</fullName>
    </recommendedName>
</protein>
<dbReference type="InterPro" id="IPR004875">
    <property type="entry name" value="DDE_SF_endonuclease_dom"/>
</dbReference>
<dbReference type="Proteomes" id="UP000054538">
    <property type="component" value="Unassembled WGS sequence"/>
</dbReference>
<dbReference type="InParanoid" id="A0A0D0D9E3"/>
<accession>A0A0D0D9E3</accession>
<dbReference type="Pfam" id="PF03184">
    <property type="entry name" value="DDE_1"/>
    <property type="match status" value="1"/>
</dbReference>
<dbReference type="GO" id="GO:0003676">
    <property type="term" value="F:nucleic acid binding"/>
    <property type="evidence" value="ECO:0007669"/>
    <property type="project" value="InterPro"/>
</dbReference>
<evidence type="ECO:0000313" key="2">
    <source>
        <dbReference type="EMBL" id="KIK77064.1"/>
    </source>
</evidence>
<keyword evidence="3" id="KW-1185">Reference proteome</keyword>
<proteinExistence type="predicted"/>
<dbReference type="EMBL" id="KN827163">
    <property type="protein sequence ID" value="KIK77064.1"/>
    <property type="molecule type" value="Genomic_DNA"/>
</dbReference>
<dbReference type="OrthoDB" id="3341102at2759"/>
<reference evidence="3" key="2">
    <citation type="submission" date="2015-01" db="EMBL/GenBank/DDBJ databases">
        <title>Evolutionary Origins and Diversification of the Mycorrhizal Mutualists.</title>
        <authorList>
            <consortium name="DOE Joint Genome Institute"/>
            <consortium name="Mycorrhizal Genomics Consortium"/>
            <person name="Kohler A."/>
            <person name="Kuo A."/>
            <person name="Nagy L.G."/>
            <person name="Floudas D."/>
            <person name="Copeland A."/>
            <person name="Barry K.W."/>
            <person name="Cichocki N."/>
            <person name="Veneault-Fourrey C."/>
            <person name="LaButti K."/>
            <person name="Lindquist E.A."/>
            <person name="Lipzen A."/>
            <person name="Lundell T."/>
            <person name="Morin E."/>
            <person name="Murat C."/>
            <person name="Riley R."/>
            <person name="Ohm R."/>
            <person name="Sun H."/>
            <person name="Tunlid A."/>
            <person name="Henrissat B."/>
            <person name="Grigoriev I.V."/>
            <person name="Hibbett D.S."/>
            <person name="Martin F."/>
        </authorList>
    </citation>
    <scope>NUCLEOTIDE SEQUENCE [LARGE SCALE GENOMIC DNA]</scope>
    <source>
        <strain evidence="3">Ve08.2h10</strain>
    </source>
</reference>
<reference evidence="2 3" key="1">
    <citation type="submission" date="2014-04" db="EMBL/GenBank/DDBJ databases">
        <authorList>
            <consortium name="DOE Joint Genome Institute"/>
            <person name="Kuo A."/>
            <person name="Kohler A."/>
            <person name="Jargeat P."/>
            <person name="Nagy L.G."/>
            <person name="Floudas D."/>
            <person name="Copeland A."/>
            <person name="Barry K.W."/>
            <person name="Cichocki N."/>
            <person name="Veneault-Fourrey C."/>
            <person name="LaButti K."/>
            <person name="Lindquist E.A."/>
            <person name="Lipzen A."/>
            <person name="Lundell T."/>
            <person name="Morin E."/>
            <person name="Murat C."/>
            <person name="Sun H."/>
            <person name="Tunlid A."/>
            <person name="Henrissat B."/>
            <person name="Grigoriev I.V."/>
            <person name="Hibbett D.S."/>
            <person name="Martin F."/>
            <person name="Nordberg H.P."/>
            <person name="Cantor M.N."/>
            <person name="Hua S.X."/>
        </authorList>
    </citation>
    <scope>NUCLEOTIDE SEQUENCE [LARGE SCALE GENOMIC DNA]</scope>
    <source>
        <strain evidence="2 3">Ve08.2h10</strain>
    </source>
</reference>
<evidence type="ECO:0000259" key="1">
    <source>
        <dbReference type="Pfam" id="PF03184"/>
    </source>
</evidence>
<dbReference type="HOGENOM" id="CLU_046752_5_0_1"/>
<gene>
    <name evidence="2" type="ORF">PAXRUDRAFT_167970</name>
</gene>
<evidence type="ECO:0000313" key="3">
    <source>
        <dbReference type="Proteomes" id="UP000054538"/>
    </source>
</evidence>